<dbReference type="SUPFAM" id="SSF56801">
    <property type="entry name" value="Acetyl-CoA synthetase-like"/>
    <property type="match status" value="1"/>
</dbReference>
<dbReference type="InterPro" id="IPR025110">
    <property type="entry name" value="AMP-bd_C"/>
</dbReference>
<dbReference type="Gene3D" id="3.40.50.12780">
    <property type="entry name" value="N-terminal domain of ligase-like"/>
    <property type="match status" value="1"/>
</dbReference>
<dbReference type="GeneID" id="113510439"/>
<keyword evidence="3" id="KW-0812">Transmembrane</keyword>
<dbReference type="InterPro" id="IPR042099">
    <property type="entry name" value="ANL_N_sf"/>
</dbReference>
<dbReference type="InterPro" id="IPR045851">
    <property type="entry name" value="AMP-bd_C_sf"/>
</dbReference>
<feature type="domain" description="AMP-dependent synthetase/ligase" evidence="4">
    <location>
        <begin position="46"/>
        <end position="410"/>
    </location>
</feature>
<dbReference type="RefSeq" id="XP_052752027.1">
    <property type="nucleotide sequence ID" value="XM_052896067.1"/>
</dbReference>
<sequence length="553" mass="61911">MPKRQRYNINNSVHWFMNELTSRVVAESGNPNDRYHLGKVLLQSFKDDPDLVTMIDGGTGESITNKEVLERSVRCANSLKNLGLKTGDVIILLGPNHINISIPFYAGLYLGIAVAPVDRTFGVRELQETFRADEPKIVFCQNEKAHDVDTALKGLNLDTKIITFDKGDYCNFSDFLKQYGGESKVEDFEVANFDPSETISFLVSTSGTTGLPKAAVVTHKNVISSFPYIWSKFDTFPAPTRLAVVVSPLQWLTAIAMFLMSPIFRFTRLQTSLALTQQHTYHLINTYRPSFLLISPTFAATLFRPGDRDNCDFTCFDIILIGGSAVPQTLIDEIKSIIPETEVLNVYGLSELSGVGLIHHFGDNAPRGSSGQPLGHTQCRLVNQDNEDILEPNVPGELWVKSLGLFKGYYNNPVATAETFSEDGWFRTGDSFYRDDNWNFYFTERIKLLLKYRNNQISPLEVENVIRQHPGVFDVAVTGIPDRECGDIPVACVVPKPGVSVKAQEIKDLVKASLSDDKQLRGGVIFLNELPINANTKLNRRKLKEMVLVMERE</sequence>
<dbReference type="Gene3D" id="3.30.300.30">
    <property type="match status" value="1"/>
</dbReference>
<proteinExistence type="predicted"/>
<feature type="domain" description="AMP-binding enzyme C-terminal" evidence="5">
    <location>
        <begin position="461"/>
        <end position="537"/>
    </location>
</feature>
<keyword evidence="2" id="KW-0576">Peroxisome</keyword>
<dbReference type="Pfam" id="PF00501">
    <property type="entry name" value="AMP-binding"/>
    <property type="match status" value="1"/>
</dbReference>
<dbReference type="InterPro" id="IPR000873">
    <property type="entry name" value="AMP-dep_synth/lig_dom"/>
</dbReference>
<dbReference type="PANTHER" id="PTHR24096">
    <property type="entry name" value="LONG-CHAIN-FATTY-ACID--COA LIGASE"/>
    <property type="match status" value="1"/>
</dbReference>
<evidence type="ECO:0000259" key="5">
    <source>
        <dbReference type="Pfam" id="PF13193"/>
    </source>
</evidence>
<feature type="transmembrane region" description="Helical" evidence="3">
    <location>
        <begin position="242"/>
        <end position="264"/>
    </location>
</feature>
<name>A0ABM3MKX2_GALME</name>
<protein>
    <submittedName>
        <fullName evidence="7">Luciferin 4-monooxygenase-like</fullName>
    </submittedName>
</protein>
<keyword evidence="3" id="KW-1133">Transmembrane helix</keyword>
<keyword evidence="3" id="KW-0472">Membrane</keyword>
<evidence type="ECO:0000256" key="1">
    <source>
        <dbReference type="ARBA" id="ARBA00004275"/>
    </source>
</evidence>
<dbReference type="Pfam" id="PF13193">
    <property type="entry name" value="AMP-binding_C"/>
    <property type="match status" value="1"/>
</dbReference>
<evidence type="ECO:0000313" key="6">
    <source>
        <dbReference type="Proteomes" id="UP001652740"/>
    </source>
</evidence>
<evidence type="ECO:0000259" key="4">
    <source>
        <dbReference type="Pfam" id="PF00501"/>
    </source>
</evidence>
<organism evidence="6 7">
    <name type="scientific">Galleria mellonella</name>
    <name type="common">Greater wax moth</name>
    <dbReference type="NCBI Taxonomy" id="7137"/>
    <lineage>
        <taxon>Eukaryota</taxon>
        <taxon>Metazoa</taxon>
        <taxon>Ecdysozoa</taxon>
        <taxon>Arthropoda</taxon>
        <taxon>Hexapoda</taxon>
        <taxon>Insecta</taxon>
        <taxon>Pterygota</taxon>
        <taxon>Neoptera</taxon>
        <taxon>Endopterygota</taxon>
        <taxon>Lepidoptera</taxon>
        <taxon>Glossata</taxon>
        <taxon>Ditrysia</taxon>
        <taxon>Pyraloidea</taxon>
        <taxon>Pyralidae</taxon>
        <taxon>Galleriinae</taxon>
        <taxon>Galleria</taxon>
    </lineage>
</organism>
<comment type="subcellular location">
    <subcellularLocation>
        <location evidence="1">Peroxisome</location>
    </subcellularLocation>
</comment>
<accession>A0ABM3MKX2</accession>
<dbReference type="Proteomes" id="UP001652740">
    <property type="component" value="Unplaced"/>
</dbReference>
<keyword evidence="6" id="KW-1185">Reference proteome</keyword>
<dbReference type="PANTHER" id="PTHR24096:SF353">
    <property type="entry name" value="GH16244P-RELATED"/>
    <property type="match status" value="1"/>
</dbReference>
<evidence type="ECO:0000313" key="7">
    <source>
        <dbReference type="RefSeq" id="XP_052752027.1"/>
    </source>
</evidence>
<gene>
    <name evidence="7" type="primary">LOC113510439</name>
</gene>
<evidence type="ECO:0000256" key="2">
    <source>
        <dbReference type="ARBA" id="ARBA00023140"/>
    </source>
</evidence>
<reference evidence="7" key="1">
    <citation type="submission" date="2025-08" db="UniProtKB">
        <authorList>
            <consortium name="RefSeq"/>
        </authorList>
    </citation>
    <scope>IDENTIFICATION</scope>
    <source>
        <tissue evidence="7">Whole larvae</tissue>
    </source>
</reference>
<evidence type="ECO:0000256" key="3">
    <source>
        <dbReference type="SAM" id="Phobius"/>
    </source>
</evidence>